<organism evidence="1 2">
    <name type="scientific">Cetraspora pellucida</name>
    <dbReference type="NCBI Taxonomy" id="1433469"/>
    <lineage>
        <taxon>Eukaryota</taxon>
        <taxon>Fungi</taxon>
        <taxon>Fungi incertae sedis</taxon>
        <taxon>Mucoromycota</taxon>
        <taxon>Glomeromycotina</taxon>
        <taxon>Glomeromycetes</taxon>
        <taxon>Diversisporales</taxon>
        <taxon>Gigasporaceae</taxon>
        <taxon>Cetraspora</taxon>
    </lineage>
</organism>
<dbReference type="EMBL" id="CAJVPW010008014">
    <property type="protein sequence ID" value="CAG8588416.1"/>
    <property type="molecule type" value="Genomic_DNA"/>
</dbReference>
<keyword evidence="2" id="KW-1185">Reference proteome</keyword>
<name>A0ACA9MIG2_9GLOM</name>
<gene>
    <name evidence="1" type="ORF">SPELUC_LOCUS6649</name>
</gene>
<evidence type="ECO:0000313" key="1">
    <source>
        <dbReference type="EMBL" id="CAG8588416.1"/>
    </source>
</evidence>
<dbReference type="Proteomes" id="UP000789366">
    <property type="component" value="Unassembled WGS sequence"/>
</dbReference>
<proteinExistence type="predicted"/>
<evidence type="ECO:0000313" key="2">
    <source>
        <dbReference type="Proteomes" id="UP000789366"/>
    </source>
</evidence>
<sequence length="54" mass="5993">MIPATALKILVKIFAMTQILVICQHSGTTTPIKVIKSINLDEDSEKDIYAYIEA</sequence>
<accession>A0ACA9MIG2</accession>
<reference evidence="1" key="1">
    <citation type="submission" date="2021-06" db="EMBL/GenBank/DDBJ databases">
        <authorList>
            <person name="Kallberg Y."/>
            <person name="Tangrot J."/>
            <person name="Rosling A."/>
        </authorList>
    </citation>
    <scope>NUCLEOTIDE SEQUENCE</scope>
    <source>
        <strain evidence="1">28 12/20/2015</strain>
    </source>
</reference>
<protein>
    <submittedName>
        <fullName evidence="1">8306_t:CDS:1</fullName>
    </submittedName>
</protein>
<feature type="non-terminal residue" evidence="1">
    <location>
        <position position="54"/>
    </location>
</feature>
<comment type="caution">
    <text evidence="1">The sequence shown here is derived from an EMBL/GenBank/DDBJ whole genome shotgun (WGS) entry which is preliminary data.</text>
</comment>